<dbReference type="EMBL" id="JAPQKO010000001">
    <property type="protein sequence ID" value="KAJ5184076.1"/>
    <property type="molecule type" value="Genomic_DNA"/>
</dbReference>
<evidence type="ECO:0000313" key="2">
    <source>
        <dbReference type="Proteomes" id="UP001146351"/>
    </source>
</evidence>
<evidence type="ECO:0000313" key="1">
    <source>
        <dbReference type="EMBL" id="KAJ5184076.1"/>
    </source>
</evidence>
<keyword evidence="2" id="KW-1185">Reference proteome</keyword>
<dbReference type="AlphaFoldDB" id="A0A9W9LZN4"/>
<name>A0A9W9LZN4_9EURO</name>
<organism evidence="1 2">
    <name type="scientific">Penicillium capsulatum</name>
    <dbReference type="NCBI Taxonomy" id="69766"/>
    <lineage>
        <taxon>Eukaryota</taxon>
        <taxon>Fungi</taxon>
        <taxon>Dikarya</taxon>
        <taxon>Ascomycota</taxon>
        <taxon>Pezizomycotina</taxon>
        <taxon>Eurotiomycetes</taxon>
        <taxon>Eurotiomycetidae</taxon>
        <taxon>Eurotiales</taxon>
        <taxon>Aspergillaceae</taxon>
        <taxon>Penicillium</taxon>
    </lineage>
</organism>
<dbReference type="Proteomes" id="UP001146351">
    <property type="component" value="Unassembled WGS sequence"/>
</dbReference>
<comment type="caution">
    <text evidence="1">The sequence shown here is derived from an EMBL/GenBank/DDBJ whole genome shotgun (WGS) entry which is preliminary data.</text>
</comment>
<reference evidence="1" key="2">
    <citation type="journal article" date="2023" name="IMA Fungus">
        <title>Comparative genomic study of the Penicillium genus elucidates a diverse pangenome and 15 lateral gene transfer events.</title>
        <authorList>
            <person name="Petersen C."/>
            <person name="Sorensen T."/>
            <person name="Nielsen M.R."/>
            <person name="Sondergaard T.E."/>
            <person name="Sorensen J.L."/>
            <person name="Fitzpatrick D.A."/>
            <person name="Frisvad J.C."/>
            <person name="Nielsen K.L."/>
        </authorList>
    </citation>
    <scope>NUCLEOTIDE SEQUENCE</scope>
    <source>
        <strain evidence="1">IBT 21917</strain>
    </source>
</reference>
<reference evidence="1" key="1">
    <citation type="submission" date="2022-11" db="EMBL/GenBank/DDBJ databases">
        <authorList>
            <person name="Petersen C."/>
        </authorList>
    </citation>
    <scope>NUCLEOTIDE SEQUENCE</scope>
    <source>
        <strain evidence="1">IBT 21917</strain>
    </source>
</reference>
<protein>
    <submittedName>
        <fullName evidence="1">Uncharacterized protein</fullName>
    </submittedName>
</protein>
<accession>A0A9W9LZN4</accession>
<gene>
    <name evidence="1" type="ORF">N7492_001692</name>
</gene>
<sequence length="63" mass="7465">MPEQVRAGWAIRRPGECPDGEVGHPTWDTDYTIDNDVNFCYYLRDLDDFFYSIQTKLEILLHK</sequence>
<proteinExistence type="predicted"/>